<reference evidence="2 3" key="1">
    <citation type="submission" date="2020-04" db="EMBL/GenBank/DDBJ databases">
        <title>Hymenobacter polaris sp. nov., isolated from Arctic soil.</title>
        <authorList>
            <person name="Dahal R.H."/>
        </authorList>
    </citation>
    <scope>NUCLEOTIDE SEQUENCE [LARGE SCALE GENOMIC DNA]</scope>
    <source>
        <strain evidence="2 3">RP-2-7</strain>
    </source>
</reference>
<comment type="caution">
    <text evidence="2">The sequence shown here is derived from an EMBL/GenBank/DDBJ whole genome shotgun (WGS) entry which is preliminary data.</text>
</comment>
<gene>
    <name evidence="2" type="ORF">HHL22_02295</name>
</gene>
<evidence type="ECO:0000313" key="3">
    <source>
        <dbReference type="Proteomes" id="UP000559626"/>
    </source>
</evidence>
<keyword evidence="3" id="KW-1185">Reference proteome</keyword>
<dbReference type="InterPro" id="IPR031345">
    <property type="entry name" value="T9SS_Plug_N"/>
</dbReference>
<accession>A0A7Y0AAY9</accession>
<evidence type="ECO:0000313" key="2">
    <source>
        <dbReference type="EMBL" id="NML64026.1"/>
    </source>
</evidence>
<evidence type="ECO:0000259" key="1">
    <source>
        <dbReference type="Pfam" id="PF17116"/>
    </source>
</evidence>
<dbReference type="Proteomes" id="UP000559626">
    <property type="component" value="Unassembled WGS sequence"/>
</dbReference>
<organism evidence="2 3">
    <name type="scientific">Hymenobacter polaris</name>
    <dbReference type="NCBI Taxonomy" id="2682546"/>
    <lineage>
        <taxon>Bacteria</taxon>
        <taxon>Pseudomonadati</taxon>
        <taxon>Bacteroidota</taxon>
        <taxon>Cytophagia</taxon>
        <taxon>Cytophagales</taxon>
        <taxon>Hymenobacteraceae</taxon>
        <taxon>Hymenobacter</taxon>
    </lineage>
</organism>
<dbReference type="Pfam" id="PF17116">
    <property type="entry name" value="T9SS_plug_1st"/>
    <property type="match status" value="1"/>
</dbReference>
<proteinExistence type="predicted"/>
<dbReference type="AlphaFoldDB" id="A0A7Y0AAY9"/>
<sequence length="447" mass="50770">MRFRLLSYPSLLLAAGCVPLGTPITNPSLPASQQGQPVAARAAQPLRYYDYIYNPSVRSVQCYVPTTQVNDILNPPIVPLSQEQPITLEFDLLGNQAPRLTAKLIHCDLGWQPSQLIDTQFLNQINEFTLTDYQISVNTKVPYYHFRWQMPRVQLSGNYLVVVQNQAGQPLVSRRVLVYENQVIATLEQGVLAGGVDARYAYQQVNFRINYSAVELVNPAVEVHAVLRQNFRWDNARYNLRPTFVRDAERVLEYQYFNYENAFPGLSEYRYFDTRSLQANGLGVGRLLRQASPVQVDLVPEASRNGLAYNAYVDANGQRVFDNREYGNGAVNGDYAQVSFTLNAPQPVAGPVYIFGTLSDWQLKDELRLRYDSVQQRYVGQALLKQGYYNYDYAVPPKTAGAPADEITFEGTHQETENQYDLLVYYRPPGTRADLLIAYQSIDLNKR</sequence>
<dbReference type="RefSeq" id="WP_169529353.1">
    <property type="nucleotide sequence ID" value="NZ_JABBGH010000001.1"/>
</dbReference>
<protein>
    <submittedName>
        <fullName evidence="2">DUF5103 domain-containing protein</fullName>
    </submittedName>
</protein>
<feature type="domain" description="Type 9 secretion system plug protein N-terminal" evidence="1">
    <location>
        <begin position="57"/>
        <end position="180"/>
    </location>
</feature>
<name>A0A7Y0AAY9_9BACT</name>
<dbReference type="PROSITE" id="PS51257">
    <property type="entry name" value="PROKAR_LIPOPROTEIN"/>
    <property type="match status" value="1"/>
</dbReference>
<dbReference type="EMBL" id="JABBGH010000001">
    <property type="protein sequence ID" value="NML64026.1"/>
    <property type="molecule type" value="Genomic_DNA"/>
</dbReference>